<dbReference type="STRING" id="6573.A0A210QTH2"/>
<reference evidence="1 2" key="1">
    <citation type="journal article" date="2017" name="Nat. Ecol. Evol.">
        <title>Scallop genome provides insights into evolution of bilaterian karyotype and development.</title>
        <authorList>
            <person name="Wang S."/>
            <person name="Zhang J."/>
            <person name="Jiao W."/>
            <person name="Li J."/>
            <person name="Xun X."/>
            <person name="Sun Y."/>
            <person name="Guo X."/>
            <person name="Huan P."/>
            <person name="Dong B."/>
            <person name="Zhang L."/>
            <person name="Hu X."/>
            <person name="Sun X."/>
            <person name="Wang J."/>
            <person name="Zhao C."/>
            <person name="Wang Y."/>
            <person name="Wang D."/>
            <person name="Huang X."/>
            <person name="Wang R."/>
            <person name="Lv J."/>
            <person name="Li Y."/>
            <person name="Zhang Z."/>
            <person name="Liu B."/>
            <person name="Lu W."/>
            <person name="Hui Y."/>
            <person name="Liang J."/>
            <person name="Zhou Z."/>
            <person name="Hou R."/>
            <person name="Li X."/>
            <person name="Liu Y."/>
            <person name="Li H."/>
            <person name="Ning X."/>
            <person name="Lin Y."/>
            <person name="Zhao L."/>
            <person name="Xing Q."/>
            <person name="Dou J."/>
            <person name="Li Y."/>
            <person name="Mao J."/>
            <person name="Guo H."/>
            <person name="Dou H."/>
            <person name="Li T."/>
            <person name="Mu C."/>
            <person name="Jiang W."/>
            <person name="Fu Q."/>
            <person name="Fu X."/>
            <person name="Miao Y."/>
            <person name="Liu J."/>
            <person name="Yu Q."/>
            <person name="Li R."/>
            <person name="Liao H."/>
            <person name="Li X."/>
            <person name="Kong Y."/>
            <person name="Jiang Z."/>
            <person name="Chourrout D."/>
            <person name="Li R."/>
            <person name="Bao Z."/>
        </authorList>
    </citation>
    <scope>NUCLEOTIDE SEQUENCE [LARGE SCALE GENOMIC DNA]</scope>
    <source>
        <strain evidence="1 2">PY_sf001</strain>
    </source>
</reference>
<accession>A0A210QTH2</accession>
<dbReference type="OrthoDB" id="309575at2759"/>
<dbReference type="PANTHER" id="PTHR35069">
    <property type="entry name" value="PROTEIN C9ORF135"/>
    <property type="match status" value="1"/>
</dbReference>
<keyword evidence="2" id="KW-1185">Reference proteome</keyword>
<dbReference type="GO" id="GO:0005886">
    <property type="term" value="C:plasma membrane"/>
    <property type="evidence" value="ECO:0007669"/>
    <property type="project" value="TreeGrafter"/>
</dbReference>
<comment type="caution">
    <text evidence="1">The sequence shown here is derived from an EMBL/GenBank/DDBJ whole genome shotgun (WGS) entry which is preliminary data.</text>
</comment>
<gene>
    <name evidence="1" type="ORF">KP79_PYT09006</name>
</gene>
<evidence type="ECO:0000313" key="1">
    <source>
        <dbReference type="EMBL" id="OWF52012.1"/>
    </source>
</evidence>
<sequence>MAGVPDYYERKGSLFLRSDHMNYGRATLNSNWHQAREAEPKEYDISRNSERNLCKATYDRIGNVTDGSLPKTTYQDHAEQTYLKDDFKEQEVRKSMVTLETVNSADLDRDVGHPKRGYGSVLPRHNPDYNKHHLETTHRADFKLPNPDYQTVPERPPDFPDLSAAYRKCHSQFTDTGDFRRPGRNTWQDESGIYANTHYKQEVMKSSNPIPESV</sequence>
<protein>
    <submittedName>
        <fullName evidence="1">Uncharacterized protein</fullName>
    </submittedName>
</protein>
<proteinExistence type="predicted"/>
<name>A0A210QTH2_MIZYE</name>
<dbReference type="InterPro" id="IPR027905">
    <property type="entry name" value="CFAP95"/>
</dbReference>
<dbReference type="Proteomes" id="UP000242188">
    <property type="component" value="Unassembled WGS sequence"/>
</dbReference>
<dbReference type="EMBL" id="NEDP02001999">
    <property type="protein sequence ID" value="OWF52012.1"/>
    <property type="molecule type" value="Genomic_DNA"/>
</dbReference>
<dbReference type="Pfam" id="PF15139">
    <property type="entry name" value="CFAP95"/>
    <property type="match status" value="1"/>
</dbReference>
<organism evidence="1 2">
    <name type="scientific">Mizuhopecten yessoensis</name>
    <name type="common">Japanese scallop</name>
    <name type="synonym">Patinopecten yessoensis</name>
    <dbReference type="NCBI Taxonomy" id="6573"/>
    <lineage>
        <taxon>Eukaryota</taxon>
        <taxon>Metazoa</taxon>
        <taxon>Spiralia</taxon>
        <taxon>Lophotrochozoa</taxon>
        <taxon>Mollusca</taxon>
        <taxon>Bivalvia</taxon>
        <taxon>Autobranchia</taxon>
        <taxon>Pteriomorphia</taxon>
        <taxon>Pectinida</taxon>
        <taxon>Pectinoidea</taxon>
        <taxon>Pectinidae</taxon>
        <taxon>Mizuhopecten</taxon>
    </lineage>
</organism>
<dbReference type="PANTHER" id="PTHR35069:SF1">
    <property type="entry name" value="CILIA- AND FLAGELLA-ASSOCIATED PROTEIN 95"/>
    <property type="match status" value="1"/>
</dbReference>
<evidence type="ECO:0000313" key="2">
    <source>
        <dbReference type="Proteomes" id="UP000242188"/>
    </source>
</evidence>
<dbReference type="AlphaFoldDB" id="A0A210QTH2"/>